<accession>A0A0V7ZI91</accession>
<protein>
    <submittedName>
        <fullName evidence="2">Uncharacterized protein</fullName>
    </submittedName>
</protein>
<dbReference type="EMBL" id="LMTZ01000130">
    <property type="protein sequence ID" value="KST63868.1"/>
    <property type="molecule type" value="Genomic_DNA"/>
</dbReference>
<keyword evidence="3" id="KW-1185">Reference proteome</keyword>
<dbReference type="OrthoDB" id="9795331at2"/>
<organism evidence="2 3">
    <name type="scientific">Mastigocoleus testarum BC008</name>
    <dbReference type="NCBI Taxonomy" id="371196"/>
    <lineage>
        <taxon>Bacteria</taxon>
        <taxon>Bacillati</taxon>
        <taxon>Cyanobacteriota</taxon>
        <taxon>Cyanophyceae</taxon>
        <taxon>Nostocales</taxon>
        <taxon>Hapalosiphonaceae</taxon>
        <taxon>Mastigocoleus</taxon>
    </lineage>
</organism>
<dbReference type="RefSeq" id="WP_027845201.1">
    <property type="nucleotide sequence ID" value="NZ_LMTZ01000126.1"/>
</dbReference>
<name>A0A0V7ZI91_9CYAN</name>
<dbReference type="Proteomes" id="UP000053372">
    <property type="component" value="Unassembled WGS sequence"/>
</dbReference>
<reference evidence="2 3" key="1">
    <citation type="journal article" date="2015" name="Genome Announc.">
        <title>Draft Genome of the Euendolithic (true boring) Cyanobacterium Mastigocoleus testarum strain BC008.</title>
        <authorList>
            <person name="Guida B.S."/>
            <person name="Garcia-Pichel F."/>
        </authorList>
    </citation>
    <scope>NUCLEOTIDE SEQUENCE [LARGE SCALE GENOMIC DNA]</scope>
    <source>
        <strain evidence="2 3">BC008</strain>
    </source>
</reference>
<evidence type="ECO:0000313" key="1">
    <source>
        <dbReference type="EMBL" id="KST63868.1"/>
    </source>
</evidence>
<evidence type="ECO:0000313" key="2">
    <source>
        <dbReference type="EMBL" id="KST64203.1"/>
    </source>
</evidence>
<evidence type="ECO:0000313" key="3">
    <source>
        <dbReference type="Proteomes" id="UP000053372"/>
    </source>
</evidence>
<dbReference type="AlphaFoldDB" id="A0A0V7ZI91"/>
<comment type="caution">
    <text evidence="2">The sequence shown here is derived from an EMBL/GenBank/DDBJ whole genome shotgun (WGS) entry which is preliminary data.</text>
</comment>
<proteinExistence type="predicted"/>
<sequence>MQPSYAGTFEAHITTKADDLASLEKFNSLCEALKVKCVSIELPQGVTCSQPMTASYHHGSLKNVLQEVNAIAQKLANRNFEVNRIKIEAMVNNRDVPVSDIEAQRLPKSNYFEFHVKVILSADKNLEVLRRYCLQHDAHLSRNTFKRLVDGQQERFITMRIYGVGYRSAQKHFDNLLRLLKSKGFQLSQQQREYTVYDSNLSLDAGWMQVS</sequence>
<dbReference type="EMBL" id="LMTZ01000126">
    <property type="protein sequence ID" value="KST64203.1"/>
    <property type="molecule type" value="Genomic_DNA"/>
</dbReference>
<gene>
    <name evidence="1" type="ORF">BC008_15550</name>
    <name evidence="2" type="ORF">BC008_16325</name>
</gene>